<sequence length="34" mass="3583">PSRSTNRRLGLGSGCADWWEERILLATCGCGCGG</sequence>
<protein>
    <submittedName>
        <fullName evidence="1">Uncharacterized protein</fullName>
    </submittedName>
</protein>
<reference evidence="1" key="3">
    <citation type="journal article" date="2017" name="Nature">
        <title>Genome sequence of the progenitor of the wheat D genome Aegilops tauschii.</title>
        <authorList>
            <person name="Luo M.C."/>
            <person name="Gu Y.Q."/>
            <person name="Puiu D."/>
            <person name="Wang H."/>
            <person name="Twardziok S.O."/>
            <person name="Deal K.R."/>
            <person name="Huo N."/>
            <person name="Zhu T."/>
            <person name="Wang L."/>
            <person name="Wang Y."/>
            <person name="McGuire P.E."/>
            <person name="Liu S."/>
            <person name="Long H."/>
            <person name="Ramasamy R.K."/>
            <person name="Rodriguez J.C."/>
            <person name="Van S.L."/>
            <person name="Yuan L."/>
            <person name="Wang Z."/>
            <person name="Xia Z."/>
            <person name="Xiao L."/>
            <person name="Anderson O.D."/>
            <person name="Ouyang S."/>
            <person name="Liang Y."/>
            <person name="Zimin A.V."/>
            <person name="Pertea G."/>
            <person name="Qi P."/>
            <person name="Bennetzen J.L."/>
            <person name="Dai X."/>
            <person name="Dawson M.W."/>
            <person name="Muller H.G."/>
            <person name="Kugler K."/>
            <person name="Rivarola-Duarte L."/>
            <person name="Spannagl M."/>
            <person name="Mayer K.F.X."/>
            <person name="Lu F.H."/>
            <person name="Bevan M.W."/>
            <person name="Leroy P."/>
            <person name="Li P."/>
            <person name="You F.M."/>
            <person name="Sun Q."/>
            <person name="Liu Z."/>
            <person name="Lyons E."/>
            <person name="Wicker T."/>
            <person name="Salzberg S.L."/>
            <person name="Devos K.M."/>
            <person name="Dvorak J."/>
        </authorList>
    </citation>
    <scope>NUCLEOTIDE SEQUENCE [LARGE SCALE GENOMIC DNA]</scope>
    <source>
        <strain evidence="1">cv. AL8/78</strain>
    </source>
</reference>
<organism evidence="1 2">
    <name type="scientific">Aegilops tauschii subsp. strangulata</name>
    <name type="common">Goatgrass</name>
    <dbReference type="NCBI Taxonomy" id="200361"/>
    <lineage>
        <taxon>Eukaryota</taxon>
        <taxon>Viridiplantae</taxon>
        <taxon>Streptophyta</taxon>
        <taxon>Embryophyta</taxon>
        <taxon>Tracheophyta</taxon>
        <taxon>Spermatophyta</taxon>
        <taxon>Magnoliopsida</taxon>
        <taxon>Liliopsida</taxon>
        <taxon>Poales</taxon>
        <taxon>Poaceae</taxon>
        <taxon>BOP clade</taxon>
        <taxon>Pooideae</taxon>
        <taxon>Triticodae</taxon>
        <taxon>Triticeae</taxon>
        <taxon>Triticinae</taxon>
        <taxon>Aegilops</taxon>
    </lineage>
</organism>
<evidence type="ECO:0000313" key="2">
    <source>
        <dbReference type="Proteomes" id="UP000015105"/>
    </source>
</evidence>
<accession>A0A453MMH6</accession>
<reference evidence="1" key="4">
    <citation type="submission" date="2019-03" db="UniProtKB">
        <authorList>
            <consortium name="EnsemblPlants"/>
        </authorList>
    </citation>
    <scope>IDENTIFICATION</scope>
</reference>
<name>A0A453MMH6_AEGTS</name>
<proteinExistence type="predicted"/>
<dbReference type="Proteomes" id="UP000015105">
    <property type="component" value="Chromosome 5D"/>
</dbReference>
<dbReference type="AlphaFoldDB" id="A0A453MMH6"/>
<evidence type="ECO:0000313" key="1">
    <source>
        <dbReference type="EnsemblPlants" id="AET5Gv21240100.19"/>
    </source>
</evidence>
<keyword evidence="2" id="KW-1185">Reference proteome</keyword>
<reference evidence="2" key="2">
    <citation type="journal article" date="2017" name="Nat. Plants">
        <title>The Aegilops tauschii genome reveals multiple impacts of transposons.</title>
        <authorList>
            <person name="Zhao G."/>
            <person name="Zou C."/>
            <person name="Li K."/>
            <person name="Wang K."/>
            <person name="Li T."/>
            <person name="Gao L."/>
            <person name="Zhang X."/>
            <person name="Wang H."/>
            <person name="Yang Z."/>
            <person name="Liu X."/>
            <person name="Jiang W."/>
            <person name="Mao L."/>
            <person name="Kong X."/>
            <person name="Jiao Y."/>
            <person name="Jia J."/>
        </authorList>
    </citation>
    <scope>NUCLEOTIDE SEQUENCE [LARGE SCALE GENOMIC DNA]</scope>
    <source>
        <strain evidence="2">cv. AL8/78</strain>
    </source>
</reference>
<reference evidence="2" key="1">
    <citation type="journal article" date="2014" name="Science">
        <title>Ancient hybridizations among the ancestral genomes of bread wheat.</title>
        <authorList>
            <consortium name="International Wheat Genome Sequencing Consortium,"/>
            <person name="Marcussen T."/>
            <person name="Sandve S.R."/>
            <person name="Heier L."/>
            <person name="Spannagl M."/>
            <person name="Pfeifer M."/>
            <person name="Jakobsen K.S."/>
            <person name="Wulff B.B."/>
            <person name="Steuernagel B."/>
            <person name="Mayer K.F."/>
            <person name="Olsen O.A."/>
        </authorList>
    </citation>
    <scope>NUCLEOTIDE SEQUENCE [LARGE SCALE GENOMIC DNA]</scope>
    <source>
        <strain evidence="2">cv. AL8/78</strain>
    </source>
</reference>
<dbReference type="EnsemblPlants" id="AET5Gv21240100.19">
    <property type="protein sequence ID" value="AET5Gv21240100.19"/>
    <property type="gene ID" value="AET5Gv21240100"/>
</dbReference>
<reference evidence="1" key="5">
    <citation type="journal article" date="2021" name="G3 (Bethesda)">
        <title>Aegilops tauschii genome assembly Aet v5.0 features greater sequence contiguity and improved annotation.</title>
        <authorList>
            <person name="Wang L."/>
            <person name="Zhu T."/>
            <person name="Rodriguez J.C."/>
            <person name="Deal K.R."/>
            <person name="Dubcovsky J."/>
            <person name="McGuire P.E."/>
            <person name="Lux T."/>
            <person name="Spannagl M."/>
            <person name="Mayer K.F.X."/>
            <person name="Baldrich P."/>
            <person name="Meyers B.C."/>
            <person name="Huo N."/>
            <person name="Gu Y.Q."/>
            <person name="Zhou H."/>
            <person name="Devos K.M."/>
            <person name="Bennetzen J.L."/>
            <person name="Unver T."/>
            <person name="Budak H."/>
            <person name="Gulick P.J."/>
            <person name="Galiba G."/>
            <person name="Kalapos B."/>
            <person name="Nelson D.R."/>
            <person name="Li P."/>
            <person name="You F.M."/>
            <person name="Luo M.C."/>
            <person name="Dvorak J."/>
        </authorList>
    </citation>
    <scope>NUCLEOTIDE SEQUENCE [LARGE SCALE GENOMIC DNA]</scope>
    <source>
        <strain evidence="1">cv. AL8/78</strain>
    </source>
</reference>
<dbReference type="Gramene" id="AET5Gv21240100.19">
    <property type="protein sequence ID" value="AET5Gv21240100.19"/>
    <property type="gene ID" value="AET5Gv21240100"/>
</dbReference>